<name>A0A0B0EQS0_9BACT</name>
<keyword evidence="1" id="KW-0378">Hydrolase</keyword>
<dbReference type="Pfam" id="PF04555">
    <property type="entry name" value="XhoI"/>
    <property type="match status" value="1"/>
</dbReference>
<evidence type="ECO:0000313" key="2">
    <source>
        <dbReference type="Proteomes" id="UP000030652"/>
    </source>
</evidence>
<proteinExistence type="predicted"/>
<dbReference type="InterPro" id="IPR007636">
    <property type="entry name" value="Restrct_endonuc_II_XhoI"/>
</dbReference>
<dbReference type="Proteomes" id="UP000030652">
    <property type="component" value="Unassembled WGS sequence"/>
</dbReference>
<accession>A0A0B0EQS0</accession>
<dbReference type="EC" id="3.1.21.4" evidence="1"/>
<dbReference type="AlphaFoldDB" id="A0A0B0EQS0"/>
<comment type="caution">
    <text evidence="1">The sequence shown here is derived from an EMBL/GenBank/DDBJ whole genome shotgun (WGS) entry which is preliminary data.</text>
</comment>
<gene>
    <name evidence="1" type="primary">paeR7IR_1</name>
    <name evidence="1" type="ORF">SCABRO_00783</name>
</gene>
<sequence>MPKITDNLDQQVAVAVAHYWVTRKTQGERQKSKGTSDAGLRSAVTGGAQMDGFINLVTKIILDTGIESKYVYQKKSLELPGFFRPTKEWDLLVIKDGNLVAAVEAKSQVGPSFGNNFNNRTEEAMGTALDLWTAFREGAFNGESQPFLGYFFMLEDCEASTRPVRVKEPHFKVFPEFEGASYMKRYELFCKKLVRERHYTSASFITSDSVNGVNGIYMEPSKDLAFSHFAKSLSSHVRIFAE</sequence>
<dbReference type="EMBL" id="JRYO01000056">
    <property type="protein sequence ID" value="KHE93488.1"/>
    <property type="molecule type" value="Genomic_DNA"/>
</dbReference>
<dbReference type="GO" id="GO:0009036">
    <property type="term" value="F:type II site-specific deoxyribonuclease activity"/>
    <property type="evidence" value="ECO:0007669"/>
    <property type="project" value="UniProtKB-EC"/>
</dbReference>
<dbReference type="eggNOG" id="ENOG502ZA74">
    <property type="taxonomic scope" value="Bacteria"/>
</dbReference>
<organism evidence="1 2">
    <name type="scientific">Candidatus Scalindua brodae</name>
    <dbReference type="NCBI Taxonomy" id="237368"/>
    <lineage>
        <taxon>Bacteria</taxon>
        <taxon>Pseudomonadati</taxon>
        <taxon>Planctomycetota</taxon>
        <taxon>Candidatus Brocadiia</taxon>
        <taxon>Candidatus Brocadiales</taxon>
        <taxon>Candidatus Scalinduaceae</taxon>
        <taxon>Candidatus Scalindua</taxon>
    </lineage>
</organism>
<dbReference type="GO" id="GO:0009307">
    <property type="term" value="P:DNA restriction-modification system"/>
    <property type="evidence" value="ECO:0007669"/>
    <property type="project" value="InterPro"/>
</dbReference>
<protein>
    <submittedName>
        <fullName evidence="1">Type-2 restriction enzyme PaeR7I</fullName>
        <ecNumber evidence="1">3.1.21.4</ecNumber>
    </submittedName>
</protein>
<dbReference type="PATRIC" id="fig|237368.3.peg.849"/>
<evidence type="ECO:0000313" key="1">
    <source>
        <dbReference type="EMBL" id="KHE93488.1"/>
    </source>
</evidence>
<dbReference type="GO" id="GO:0003677">
    <property type="term" value="F:DNA binding"/>
    <property type="evidence" value="ECO:0007669"/>
    <property type="project" value="InterPro"/>
</dbReference>
<dbReference type="REBASE" id="103248">
    <property type="entry name" value="SbrRU1ORF784P"/>
</dbReference>
<reference evidence="1 2" key="1">
    <citation type="submission" date="2014-10" db="EMBL/GenBank/DDBJ databases">
        <title>Draft genome of anammox bacterium scalindua brodae, obtained using differential coverage binning of sequence data from two enrichment reactors.</title>
        <authorList>
            <person name="Speth D.R."/>
            <person name="Russ L."/>
            <person name="Kartal B."/>
            <person name="Op den Camp H.J."/>
            <person name="Dutilh B.E."/>
            <person name="Jetten M.S."/>
        </authorList>
    </citation>
    <scope>NUCLEOTIDE SEQUENCE [LARGE SCALE GENOMIC DNA]</scope>
    <source>
        <strain evidence="1">RU1</strain>
    </source>
</reference>